<reference evidence="2 3" key="1">
    <citation type="submission" date="2024-06" db="EMBL/GenBank/DDBJ databases">
        <title>Genomic Encyclopedia of Type Strains, Phase IV (KMG-IV): sequencing the most valuable type-strain genomes for metagenomic binning, comparative biology and taxonomic classification.</title>
        <authorList>
            <person name="Goeker M."/>
        </authorList>
    </citation>
    <scope>NUCLEOTIDE SEQUENCE [LARGE SCALE GENOMIC DNA]</scope>
    <source>
        <strain evidence="2 3">DSM 28102</strain>
    </source>
</reference>
<comment type="caution">
    <text evidence="2">The sequence shown here is derived from an EMBL/GenBank/DDBJ whole genome shotgun (WGS) entry which is preliminary data.</text>
</comment>
<feature type="region of interest" description="Disordered" evidence="1">
    <location>
        <begin position="79"/>
        <end position="128"/>
    </location>
</feature>
<dbReference type="EMBL" id="JBEPLY010000017">
    <property type="protein sequence ID" value="MET3601885.1"/>
    <property type="molecule type" value="Genomic_DNA"/>
</dbReference>
<evidence type="ECO:0008006" key="4">
    <source>
        <dbReference type="Google" id="ProtNLM"/>
    </source>
</evidence>
<sequence>MPHKPATDVTALAWAYPPEGRPEKSGTQSGVRIVAAGAKASGKNPCDEICEIACDCMNDRQGAQTLTRCVENELRKRYYDPENGTFPDGTARYPSTPESDGPRPEVSYDPNVPNGYIPRNSSRNPGMPSSHYPYTGMPRPDISWWKDGKLWKIFELKFPRAGGGVDGQTRMQRDGAYKRIAENQGLDPRKDVIELDIEKDCTCLSNGGGHSKTNKCEGLKT</sequence>
<evidence type="ECO:0000313" key="2">
    <source>
        <dbReference type="EMBL" id="MET3601885.1"/>
    </source>
</evidence>
<name>A0ABV2IG23_9HYPH</name>
<gene>
    <name evidence="2" type="ORF">ABID12_003848</name>
</gene>
<dbReference type="Proteomes" id="UP001549164">
    <property type="component" value="Unassembled WGS sequence"/>
</dbReference>
<protein>
    <recommendedName>
        <fullName evidence="4">VRR-NUC domain-containing protein</fullName>
    </recommendedName>
</protein>
<proteinExistence type="predicted"/>
<accession>A0ABV2IG23</accession>
<organism evidence="2 3">
    <name type="scientific">Martelella mangrovi</name>
    <dbReference type="NCBI Taxonomy" id="1397477"/>
    <lineage>
        <taxon>Bacteria</taxon>
        <taxon>Pseudomonadati</taxon>
        <taxon>Pseudomonadota</taxon>
        <taxon>Alphaproteobacteria</taxon>
        <taxon>Hyphomicrobiales</taxon>
        <taxon>Aurantimonadaceae</taxon>
        <taxon>Martelella</taxon>
    </lineage>
</organism>
<evidence type="ECO:0000313" key="3">
    <source>
        <dbReference type="Proteomes" id="UP001549164"/>
    </source>
</evidence>
<keyword evidence="3" id="KW-1185">Reference proteome</keyword>
<evidence type="ECO:0000256" key="1">
    <source>
        <dbReference type="SAM" id="MobiDB-lite"/>
    </source>
</evidence>